<accession>A6KYW9</accession>
<feature type="region of interest" description="Disordered" evidence="1">
    <location>
        <begin position="1"/>
        <end position="23"/>
    </location>
</feature>
<gene>
    <name evidence="2" type="ordered locus">BVU_0938</name>
</gene>
<dbReference type="AlphaFoldDB" id="A6KYW9"/>
<dbReference type="HOGENOM" id="CLU_2614832_0_0_10"/>
<protein>
    <submittedName>
        <fullName evidence="2">Uncharacterized protein</fullName>
    </submittedName>
</protein>
<evidence type="ECO:0000313" key="3">
    <source>
        <dbReference type="Proteomes" id="UP000002861"/>
    </source>
</evidence>
<evidence type="ECO:0000313" key="2">
    <source>
        <dbReference type="EMBL" id="ABR38633.1"/>
    </source>
</evidence>
<evidence type="ECO:0000256" key="1">
    <source>
        <dbReference type="SAM" id="MobiDB-lite"/>
    </source>
</evidence>
<sequence>MQDLSIAQQSAPSAQNSNSSQYQFSRMNAPRWLSPFRAFTSRPPSGSEARRRRIASNVSTAAIVKKMPAWLNRFSILL</sequence>
<dbReference type="KEGG" id="bvu:BVU_0938"/>
<reference evidence="2 3" key="1">
    <citation type="journal article" date="2007" name="PLoS Biol.">
        <title>Evolution of symbiotic bacteria in the distal human intestine.</title>
        <authorList>
            <person name="Xu J."/>
            <person name="Mahowald M.A."/>
            <person name="Ley R.E."/>
            <person name="Lozupone C.A."/>
            <person name="Hamady M."/>
            <person name="Martens E.C."/>
            <person name="Henrissat B."/>
            <person name="Coutinho P.M."/>
            <person name="Minx P."/>
            <person name="Latreille P."/>
            <person name="Cordum H."/>
            <person name="Van Brunt A."/>
            <person name="Kim K."/>
            <person name="Fulton R.S."/>
            <person name="Fulton L.A."/>
            <person name="Clifton S.W."/>
            <person name="Wilson R.K."/>
            <person name="Knight R.D."/>
            <person name="Gordon J.I."/>
        </authorList>
    </citation>
    <scope>NUCLEOTIDE SEQUENCE [LARGE SCALE GENOMIC DNA]</scope>
    <source>
        <strain evidence="3">ATCC 8482 / DSM 1447 / JCM 5826 / CCUG 4940 / NBRC 14291 / NCTC 11154</strain>
    </source>
</reference>
<name>A6KYW9_PHOV8</name>
<dbReference type="Proteomes" id="UP000002861">
    <property type="component" value="Chromosome"/>
</dbReference>
<proteinExistence type="predicted"/>
<dbReference type="EMBL" id="CP000139">
    <property type="protein sequence ID" value="ABR38633.1"/>
    <property type="molecule type" value="Genomic_DNA"/>
</dbReference>
<dbReference type="PaxDb" id="435590-BVU_0938"/>
<organism evidence="2 3">
    <name type="scientific">Phocaeicola vulgatus (strain ATCC 8482 / DSM 1447 / JCM 5826 / CCUG 4940 / NBRC 14291 / NCTC 11154)</name>
    <name type="common">Bacteroides vulgatus</name>
    <dbReference type="NCBI Taxonomy" id="435590"/>
    <lineage>
        <taxon>Bacteria</taxon>
        <taxon>Pseudomonadati</taxon>
        <taxon>Bacteroidota</taxon>
        <taxon>Bacteroidia</taxon>
        <taxon>Bacteroidales</taxon>
        <taxon>Bacteroidaceae</taxon>
        <taxon>Phocaeicola</taxon>
    </lineage>
</organism>